<dbReference type="Pfam" id="PF01757">
    <property type="entry name" value="Acyl_transf_3"/>
    <property type="match status" value="1"/>
</dbReference>
<protein>
    <submittedName>
        <fullName evidence="3">Unannotated protein</fullName>
    </submittedName>
</protein>
<dbReference type="InterPro" id="IPR002656">
    <property type="entry name" value="Acyl_transf_3_dom"/>
</dbReference>
<feature type="transmembrane region" description="Helical" evidence="1">
    <location>
        <begin position="220"/>
        <end position="243"/>
    </location>
</feature>
<keyword evidence="1" id="KW-0472">Membrane</keyword>
<feature type="domain" description="Acyltransferase 3" evidence="2">
    <location>
        <begin position="12"/>
        <end position="374"/>
    </location>
</feature>
<feature type="transmembrane region" description="Helical" evidence="1">
    <location>
        <begin position="356"/>
        <end position="381"/>
    </location>
</feature>
<proteinExistence type="predicted"/>
<feature type="transmembrane region" description="Helical" evidence="1">
    <location>
        <begin position="54"/>
        <end position="76"/>
    </location>
</feature>
<feature type="transmembrane region" description="Helical" evidence="1">
    <location>
        <begin position="175"/>
        <end position="200"/>
    </location>
</feature>
<evidence type="ECO:0000313" key="3">
    <source>
        <dbReference type="EMBL" id="CAB4951260.1"/>
    </source>
</evidence>
<evidence type="ECO:0000256" key="1">
    <source>
        <dbReference type="SAM" id="Phobius"/>
    </source>
</evidence>
<feature type="transmembrane region" description="Helical" evidence="1">
    <location>
        <begin position="147"/>
        <end position="168"/>
    </location>
</feature>
<dbReference type="GO" id="GO:0000271">
    <property type="term" value="P:polysaccharide biosynthetic process"/>
    <property type="evidence" value="ECO:0007669"/>
    <property type="project" value="TreeGrafter"/>
</dbReference>
<dbReference type="AlphaFoldDB" id="A0A6J7K559"/>
<organism evidence="3">
    <name type="scientific">freshwater metagenome</name>
    <dbReference type="NCBI Taxonomy" id="449393"/>
    <lineage>
        <taxon>unclassified sequences</taxon>
        <taxon>metagenomes</taxon>
        <taxon>ecological metagenomes</taxon>
    </lineage>
</organism>
<dbReference type="GO" id="GO:0016747">
    <property type="term" value="F:acyltransferase activity, transferring groups other than amino-acyl groups"/>
    <property type="evidence" value="ECO:0007669"/>
    <property type="project" value="InterPro"/>
</dbReference>
<keyword evidence="1" id="KW-1133">Transmembrane helix</keyword>
<reference evidence="3" key="1">
    <citation type="submission" date="2020-05" db="EMBL/GenBank/DDBJ databases">
        <authorList>
            <person name="Chiriac C."/>
            <person name="Salcher M."/>
            <person name="Ghai R."/>
            <person name="Kavagutti S V."/>
        </authorList>
    </citation>
    <scope>NUCLEOTIDE SEQUENCE</scope>
</reference>
<gene>
    <name evidence="3" type="ORF">UFOPK3837_00445</name>
</gene>
<dbReference type="PANTHER" id="PTHR23028">
    <property type="entry name" value="ACETYLTRANSFERASE"/>
    <property type="match status" value="1"/>
</dbReference>
<sequence length="399" mass="44102">MSKELTKSRLAGADGLRAIACLLVVWHHTAQKLNPEGVSPLVGALHFLGMRGEVGVSLFFVLSGCLLSVPFWASFVEGKAFPSIKRYATNRAARIAPAFWLNLIICSILGVTVFNLGFNWQKFSSAFLFINSYNYSTFFPTEINGPLWSIGLEVSCYLLLPLVLYVIFKTAKSTAFAFAGLITTIVALQALNPLIIQLFMTDNDQKGWQFGMDGGAKQWLPYWNIGSFFTQFLIGSLAALVIVQLRSKQTAANRLFDLGFIASALGAILLVVVRLTPGAPDTFTQQPYVSPFFALFMSVALVCGSHSVYVSRALDNRVFSWLAKLSFGIYLWHMVVIEIIARKFIGNYVYSGLHDVWQWVLISAIVLATSIAIAAASWRLLESPILQAVRGTKRPEMKS</sequence>
<dbReference type="GO" id="GO:0016020">
    <property type="term" value="C:membrane"/>
    <property type="evidence" value="ECO:0007669"/>
    <property type="project" value="TreeGrafter"/>
</dbReference>
<accession>A0A6J7K559</accession>
<evidence type="ECO:0000259" key="2">
    <source>
        <dbReference type="Pfam" id="PF01757"/>
    </source>
</evidence>
<feature type="transmembrane region" description="Helical" evidence="1">
    <location>
        <begin position="255"/>
        <end position="276"/>
    </location>
</feature>
<feature type="transmembrane region" description="Helical" evidence="1">
    <location>
        <begin position="288"/>
        <end position="309"/>
    </location>
</feature>
<keyword evidence="1" id="KW-0812">Transmembrane</keyword>
<feature type="transmembrane region" description="Helical" evidence="1">
    <location>
        <begin position="321"/>
        <end position="341"/>
    </location>
</feature>
<dbReference type="EMBL" id="CAFBNO010000011">
    <property type="protein sequence ID" value="CAB4951260.1"/>
    <property type="molecule type" value="Genomic_DNA"/>
</dbReference>
<feature type="transmembrane region" description="Helical" evidence="1">
    <location>
        <begin position="97"/>
        <end position="118"/>
    </location>
</feature>
<dbReference type="InterPro" id="IPR050879">
    <property type="entry name" value="Acyltransferase_3"/>
</dbReference>
<dbReference type="PANTHER" id="PTHR23028:SF53">
    <property type="entry name" value="ACYL_TRANSF_3 DOMAIN-CONTAINING PROTEIN"/>
    <property type="match status" value="1"/>
</dbReference>
<name>A0A6J7K559_9ZZZZ</name>